<organism evidence="2 3">
    <name type="scientific">Colletotrichum zoysiae</name>
    <dbReference type="NCBI Taxonomy" id="1216348"/>
    <lineage>
        <taxon>Eukaryota</taxon>
        <taxon>Fungi</taxon>
        <taxon>Dikarya</taxon>
        <taxon>Ascomycota</taxon>
        <taxon>Pezizomycotina</taxon>
        <taxon>Sordariomycetes</taxon>
        <taxon>Hypocreomycetidae</taxon>
        <taxon>Glomerellales</taxon>
        <taxon>Glomerellaceae</taxon>
        <taxon>Colletotrichum</taxon>
        <taxon>Colletotrichum graminicola species complex</taxon>
    </lineage>
</organism>
<proteinExistence type="predicted"/>
<reference evidence="2" key="1">
    <citation type="submission" date="2021-06" db="EMBL/GenBank/DDBJ databases">
        <title>Comparative genomics, transcriptomics and evolutionary studies reveal genomic signatures of adaptation to plant cell wall in hemibiotrophic fungi.</title>
        <authorList>
            <consortium name="DOE Joint Genome Institute"/>
            <person name="Baroncelli R."/>
            <person name="Diaz J.F."/>
            <person name="Benocci T."/>
            <person name="Peng M."/>
            <person name="Battaglia E."/>
            <person name="Haridas S."/>
            <person name="Andreopoulos W."/>
            <person name="Labutti K."/>
            <person name="Pangilinan J."/>
            <person name="Floch G.L."/>
            <person name="Makela M.R."/>
            <person name="Henrissat B."/>
            <person name="Grigoriev I.V."/>
            <person name="Crouch J.A."/>
            <person name="De Vries R.P."/>
            <person name="Sukno S.A."/>
            <person name="Thon M.R."/>
        </authorList>
    </citation>
    <scope>NUCLEOTIDE SEQUENCE</scope>
    <source>
        <strain evidence="2">MAFF235873</strain>
    </source>
</reference>
<evidence type="ECO:0000256" key="1">
    <source>
        <dbReference type="SAM" id="MobiDB-lite"/>
    </source>
</evidence>
<dbReference type="AlphaFoldDB" id="A0AAD9HTK2"/>
<dbReference type="EMBL" id="MU842817">
    <property type="protein sequence ID" value="KAK2034026.1"/>
    <property type="molecule type" value="Genomic_DNA"/>
</dbReference>
<name>A0AAD9HTK2_9PEZI</name>
<sequence>MEERHGMVRDEAVPEMTGHGTLGVSAKGATGCLPACLPSSFPDGLAVGGQRGTLLPTSRWLWRGGW</sequence>
<accession>A0AAD9HTK2</accession>
<evidence type="ECO:0000313" key="3">
    <source>
        <dbReference type="Proteomes" id="UP001232148"/>
    </source>
</evidence>
<dbReference type="Proteomes" id="UP001232148">
    <property type="component" value="Unassembled WGS sequence"/>
</dbReference>
<feature type="compositionally biased region" description="Basic and acidic residues" evidence="1">
    <location>
        <begin position="1"/>
        <end position="12"/>
    </location>
</feature>
<protein>
    <submittedName>
        <fullName evidence="2">Uncharacterized protein</fullName>
    </submittedName>
</protein>
<feature type="region of interest" description="Disordered" evidence="1">
    <location>
        <begin position="1"/>
        <end position="20"/>
    </location>
</feature>
<evidence type="ECO:0000313" key="2">
    <source>
        <dbReference type="EMBL" id="KAK2034026.1"/>
    </source>
</evidence>
<comment type="caution">
    <text evidence="2">The sequence shown here is derived from an EMBL/GenBank/DDBJ whole genome shotgun (WGS) entry which is preliminary data.</text>
</comment>
<keyword evidence="3" id="KW-1185">Reference proteome</keyword>
<gene>
    <name evidence="2" type="ORF">LX32DRAFT_634702</name>
</gene>